<proteinExistence type="predicted"/>
<dbReference type="EMBL" id="BKCP01005960">
    <property type="protein sequence ID" value="GER40657.1"/>
    <property type="molecule type" value="Genomic_DNA"/>
</dbReference>
<keyword evidence="3" id="KW-1185">Reference proteome</keyword>
<gene>
    <name evidence="2" type="ORF">STAS_17339</name>
</gene>
<dbReference type="AlphaFoldDB" id="A0A5A7Q8D9"/>
<reference evidence="3" key="1">
    <citation type="journal article" date="2019" name="Curr. Biol.">
        <title>Genome Sequence of Striga asiatica Provides Insight into the Evolution of Plant Parasitism.</title>
        <authorList>
            <person name="Yoshida S."/>
            <person name="Kim S."/>
            <person name="Wafula E.K."/>
            <person name="Tanskanen J."/>
            <person name="Kim Y.M."/>
            <person name="Honaas L."/>
            <person name="Yang Z."/>
            <person name="Spallek T."/>
            <person name="Conn C.E."/>
            <person name="Ichihashi Y."/>
            <person name="Cheong K."/>
            <person name="Cui S."/>
            <person name="Der J.P."/>
            <person name="Gundlach H."/>
            <person name="Jiao Y."/>
            <person name="Hori C."/>
            <person name="Ishida J.K."/>
            <person name="Kasahara H."/>
            <person name="Kiba T."/>
            <person name="Kim M.S."/>
            <person name="Koo N."/>
            <person name="Laohavisit A."/>
            <person name="Lee Y.H."/>
            <person name="Lumba S."/>
            <person name="McCourt P."/>
            <person name="Mortimer J.C."/>
            <person name="Mutuku J.M."/>
            <person name="Nomura T."/>
            <person name="Sasaki-Sekimoto Y."/>
            <person name="Seto Y."/>
            <person name="Wang Y."/>
            <person name="Wakatake T."/>
            <person name="Sakakibara H."/>
            <person name="Demura T."/>
            <person name="Yamaguchi S."/>
            <person name="Yoneyama K."/>
            <person name="Manabe R.I."/>
            <person name="Nelson D.C."/>
            <person name="Schulman A.H."/>
            <person name="Timko M.P."/>
            <person name="dePamphilis C.W."/>
            <person name="Choi D."/>
            <person name="Shirasu K."/>
        </authorList>
    </citation>
    <scope>NUCLEOTIDE SEQUENCE [LARGE SCALE GENOMIC DNA]</scope>
    <source>
        <strain evidence="3">cv. UVA1</strain>
    </source>
</reference>
<dbReference type="Proteomes" id="UP000325081">
    <property type="component" value="Unassembled WGS sequence"/>
</dbReference>
<feature type="region of interest" description="Disordered" evidence="1">
    <location>
        <begin position="78"/>
        <end position="107"/>
    </location>
</feature>
<evidence type="ECO:0000313" key="2">
    <source>
        <dbReference type="EMBL" id="GER40657.1"/>
    </source>
</evidence>
<name>A0A5A7Q8D9_STRAF</name>
<evidence type="ECO:0000256" key="1">
    <source>
        <dbReference type="SAM" id="MobiDB-lite"/>
    </source>
</evidence>
<feature type="compositionally biased region" description="Acidic residues" evidence="1">
    <location>
        <begin position="79"/>
        <end position="92"/>
    </location>
</feature>
<evidence type="ECO:0000313" key="3">
    <source>
        <dbReference type="Proteomes" id="UP000325081"/>
    </source>
</evidence>
<protein>
    <submittedName>
        <fullName evidence="2">BRCT domain-containing DNA repair protein</fullName>
    </submittedName>
</protein>
<organism evidence="2 3">
    <name type="scientific">Striga asiatica</name>
    <name type="common">Asiatic witchweed</name>
    <name type="synonym">Buchnera asiatica</name>
    <dbReference type="NCBI Taxonomy" id="4170"/>
    <lineage>
        <taxon>Eukaryota</taxon>
        <taxon>Viridiplantae</taxon>
        <taxon>Streptophyta</taxon>
        <taxon>Embryophyta</taxon>
        <taxon>Tracheophyta</taxon>
        <taxon>Spermatophyta</taxon>
        <taxon>Magnoliopsida</taxon>
        <taxon>eudicotyledons</taxon>
        <taxon>Gunneridae</taxon>
        <taxon>Pentapetalae</taxon>
        <taxon>asterids</taxon>
        <taxon>lamiids</taxon>
        <taxon>Lamiales</taxon>
        <taxon>Orobanchaceae</taxon>
        <taxon>Buchnereae</taxon>
        <taxon>Striga</taxon>
    </lineage>
</organism>
<sequence length="120" mass="12194">MAQSPGVRRVCCNSDLLAAVLQTSFSGYYTAGVFERLAAISTEIGGSEADIARNGSFQSRCRGDRMWCVAAAAGLLEPGGDDGMLDEADGSDGDGSVLDGTGGGDRPCRQVAAGQLATSV</sequence>
<comment type="caution">
    <text evidence="2">The sequence shown here is derived from an EMBL/GenBank/DDBJ whole genome shotgun (WGS) entry which is preliminary data.</text>
</comment>
<accession>A0A5A7Q8D9</accession>